<proteinExistence type="predicted"/>
<dbReference type="Gramene" id="C.cajan_40318.t">
    <property type="protein sequence ID" value="C.cajan_40318.t.cds1"/>
    <property type="gene ID" value="C.cajan_40318"/>
</dbReference>
<organism evidence="1 2">
    <name type="scientific">Cajanus cajan</name>
    <name type="common">Pigeon pea</name>
    <name type="synonym">Cajanus indicus</name>
    <dbReference type="NCBI Taxonomy" id="3821"/>
    <lineage>
        <taxon>Eukaryota</taxon>
        <taxon>Viridiplantae</taxon>
        <taxon>Streptophyta</taxon>
        <taxon>Embryophyta</taxon>
        <taxon>Tracheophyta</taxon>
        <taxon>Spermatophyta</taxon>
        <taxon>Magnoliopsida</taxon>
        <taxon>eudicotyledons</taxon>
        <taxon>Gunneridae</taxon>
        <taxon>Pentapetalae</taxon>
        <taxon>rosids</taxon>
        <taxon>fabids</taxon>
        <taxon>Fabales</taxon>
        <taxon>Fabaceae</taxon>
        <taxon>Papilionoideae</taxon>
        <taxon>50 kb inversion clade</taxon>
        <taxon>NPAAA clade</taxon>
        <taxon>indigoferoid/millettioid clade</taxon>
        <taxon>Phaseoleae</taxon>
        <taxon>Cajanus</taxon>
    </lineage>
</organism>
<evidence type="ECO:0000313" key="2">
    <source>
        <dbReference type="Proteomes" id="UP000075243"/>
    </source>
</evidence>
<sequence length="140" mass="15493">MHYVDLPILCSCQEILPLIKICRRPETNYRLQQLHVGNEAAPLNQQMIGMHPGNGHNMRDTIETVLKQLIATNIHMATPVLQTNVSLPPQSMDVDQTKVETNTNAQAGNSIITLGSASFTNIITTNSVREVSSQTQNMIE</sequence>
<accession>A0A151RA77</accession>
<protein>
    <submittedName>
        <fullName evidence="1">Uncharacterized protein</fullName>
    </submittedName>
</protein>
<evidence type="ECO:0000313" key="1">
    <source>
        <dbReference type="EMBL" id="KYP39393.1"/>
    </source>
</evidence>
<keyword evidence="2" id="KW-1185">Reference proteome</keyword>
<gene>
    <name evidence="1" type="ORF">KK1_039302</name>
</gene>
<dbReference type="Proteomes" id="UP000075243">
    <property type="component" value="Unassembled WGS sequence"/>
</dbReference>
<name>A0A151RA77_CAJCA</name>
<reference evidence="1" key="1">
    <citation type="journal article" date="2012" name="Nat. Biotechnol.">
        <title>Draft genome sequence of pigeonpea (Cajanus cajan), an orphan legume crop of resource-poor farmers.</title>
        <authorList>
            <person name="Varshney R.K."/>
            <person name="Chen W."/>
            <person name="Li Y."/>
            <person name="Bharti A.K."/>
            <person name="Saxena R.K."/>
            <person name="Schlueter J.A."/>
            <person name="Donoghue M.T."/>
            <person name="Azam S."/>
            <person name="Fan G."/>
            <person name="Whaley A.M."/>
            <person name="Farmer A.D."/>
            <person name="Sheridan J."/>
            <person name="Iwata A."/>
            <person name="Tuteja R."/>
            <person name="Penmetsa R.V."/>
            <person name="Wu W."/>
            <person name="Upadhyaya H.D."/>
            <person name="Yang S.P."/>
            <person name="Shah T."/>
            <person name="Saxena K.B."/>
            <person name="Michael T."/>
            <person name="McCombie W.R."/>
            <person name="Yang B."/>
            <person name="Zhang G."/>
            <person name="Yang H."/>
            <person name="Wang J."/>
            <person name="Spillane C."/>
            <person name="Cook D.R."/>
            <person name="May G.D."/>
            <person name="Xu X."/>
            <person name="Jackson S.A."/>
        </authorList>
    </citation>
    <scope>NUCLEOTIDE SEQUENCE [LARGE SCALE GENOMIC DNA]</scope>
</reference>
<dbReference type="AlphaFoldDB" id="A0A151RA77"/>
<dbReference type="EMBL" id="KQ483912">
    <property type="protein sequence ID" value="KYP39393.1"/>
    <property type="molecule type" value="Genomic_DNA"/>
</dbReference>